<protein>
    <recommendedName>
        <fullName evidence="1">Lipid II isoglutaminyl synthase (glutamine-hydrolyzing) subunit MurT</fullName>
        <ecNumber evidence="1">6.3.5.13</ecNumber>
    </recommendedName>
</protein>
<dbReference type="InterPro" id="IPR013221">
    <property type="entry name" value="Mur_ligase_cen"/>
</dbReference>
<sequence length="461" mass="50552">MRGCLAIFFGRALLVALRVLRSGGSVLPGVLAEFISPGILIRLIGNSEIIFVTGSNGKTSTTRMAVSILRAHGHEVFTNSSGANMKYGIIASLLAVPKRTRKGIALLEVDEGHIETLADLLKPSTALFLNLQVDQLNRFHDPGTVLVKLKNSLAFVKDVLIFNLNEPCFSELLESSLASQKLSVYGFSSSSDILNSIPPTGLLPHLRGQFSPPGRIESLCHIEHYSARTAHFSIQGVDRLQEIQLRTEGVHHAQNAAAAFALCMKILGDEFDPNKASSAVSLSTPAFGRDQVISLAGQPVRILLMKNPRSMQVNLESIAAGSRVMIGIDGGTPDPSWLYDVNLSAIKRAVVTGSMAWQVALALSYAGVVIDLVEPNLFRATNYFLRHSSSDKFQSFYNKKSEVLRKSNFDNNQCVTATHLDADFNRDQFGAKDDSAMVMILNYEMSMRLLRHYRYLDSSCY</sequence>
<keyword evidence="1" id="KW-0961">Cell wall biogenesis/degradation</keyword>
<comment type="function">
    <text evidence="1">The lipid II isoglutaminyl synthase complex catalyzes the formation of alpha-D-isoglutamine in the cell wall lipid II stem peptide. The MurT subunit catalyzes the ATP-dependent amidation of D-glutamate residue of lipid II, converting it to an isoglutamine residue.</text>
</comment>
<dbReference type="STRING" id="203267.TWT_498"/>
<dbReference type="EC" id="6.3.5.13" evidence="1"/>
<comment type="catalytic activity">
    <reaction evidence="1">
        <text>beta-D-GlcNAc-(1-&gt;4)-Mur2Ac(oyl-L-Ala-gamma-D-Glu-L-Lys-D-Ala-D-Ala)-di-trans,octa-cis-undecaprenyl diphosphate + L-glutamine + ATP + H2O = beta-D-GlcNAc-(1-&gt;4)-Mur2Ac(oyl-L-Ala-D-isoglutaminyl-L-Lys-D-Ala-D-Ala)-di-trans,octa-cis-undecaprenyl diphosphate + L-glutamate + ADP + phosphate + H(+)</text>
        <dbReference type="Rhea" id="RHEA:57928"/>
        <dbReference type="ChEBI" id="CHEBI:15377"/>
        <dbReference type="ChEBI" id="CHEBI:15378"/>
        <dbReference type="ChEBI" id="CHEBI:29985"/>
        <dbReference type="ChEBI" id="CHEBI:30616"/>
        <dbReference type="ChEBI" id="CHEBI:43474"/>
        <dbReference type="ChEBI" id="CHEBI:58359"/>
        <dbReference type="ChEBI" id="CHEBI:60033"/>
        <dbReference type="ChEBI" id="CHEBI:62233"/>
        <dbReference type="ChEBI" id="CHEBI:456216"/>
        <dbReference type="EC" id="6.3.5.13"/>
    </reaction>
</comment>
<dbReference type="UniPathway" id="UPA00219"/>
<dbReference type="Pfam" id="PF08245">
    <property type="entry name" value="Mur_ligase_M"/>
    <property type="match status" value="1"/>
</dbReference>
<dbReference type="GO" id="GO:0071555">
    <property type="term" value="P:cell wall organization"/>
    <property type="evidence" value="ECO:0007669"/>
    <property type="project" value="UniProtKB-KW"/>
</dbReference>
<comment type="similarity">
    <text evidence="1">Belongs to the MurCDEF family. MurT subfamily.</text>
</comment>
<dbReference type="KEGG" id="twh:TWT_498"/>
<dbReference type="eggNOG" id="COG0770">
    <property type="taxonomic scope" value="Bacteria"/>
</dbReference>
<dbReference type="PANTHER" id="PTHR23135:SF7">
    <property type="entry name" value="LIPID II ISOGLUTAMINYL SYNTHASE (GLUTAMINE-HYDROLYZING) SUBUNIT MURT"/>
    <property type="match status" value="1"/>
</dbReference>
<gene>
    <name evidence="1" type="primary">murT</name>
    <name evidence="3" type="ordered locus">TWT_498</name>
</gene>
<reference evidence="3 4" key="1">
    <citation type="journal article" date="2003" name="Genome Res.">
        <title>Tropheryma whipplei twist: a human pathogenic Actinobacteria with a reduced genome.</title>
        <authorList>
            <person name="Raoult D."/>
            <person name="Ogata H."/>
            <person name="Audic S."/>
            <person name="Robert C."/>
            <person name="Suhre K."/>
            <person name="Drancourt M."/>
            <person name="Claverie J.-M."/>
        </authorList>
    </citation>
    <scope>NUCLEOTIDE SEQUENCE [LARGE SCALE GENOMIC DNA]</scope>
    <source>
        <strain evidence="3 4">Twist</strain>
    </source>
</reference>
<keyword evidence="1" id="KW-0479">Metal-binding</keyword>
<comment type="pathway">
    <text evidence="1">Cell wall biogenesis; peptidoglycan biosynthesis.</text>
</comment>
<dbReference type="RefSeq" id="WP_011102610.1">
    <property type="nucleotide sequence ID" value="NC_004572.3"/>
</dbReference>
<evidence type="ECO:0000259" key="2">
    <source>
        <dbReference type="Pfam" id="PF08245"/>
    </source>
</evidence>
<dbReference type="GO" id="GO:0009252">
    <property type="term" value="P:peptidoglycan biosynthetic process"/>
    <property type="evidence" value="ECO:0007669"/>
    <property type="project" value="UniProtKB-UniRule"/>
</dbReference>
<comment type="caution">
    <text evidence="1">Lacks conserved residue(s) required for the propagation of feature annotation.</text>
</comment>
<dbReference type="GO" id="GO:0046872">
    <property type="term" value="F:metal ion binding"/>
    <property type="evidence" value="ECO:0007669"/>
    <property type="project" value="UniProtKB-KW"/>
</dbReference>
<dbReference type="EMBL" id="AE014184">
    <property type="protein sequence ID" value="AAO44595.1"/>
    <property type="molecule type" value="Genomic_DNA"/>
</dbReference>
<evidence type="ECO:0000313" key="4">
    <source>
        <dbReference type="Proteomes" id="UP000002200"/>
    </source>
</evidence>
<comment type="catalytic activity">
    <reaction evidence="1">
        <text>beta-D-GlcNAc-(1-&gt;4)-Mur2Ac(oyl-L-Ala-gamma-D-O-P-Glu-L-Lys-D-Ala-D-Ala)-di-trans,octa-cis-undecaprenyl diphosphate + NH4(+) = beta-D-GlcNAc-(1-&gt;4)-Mur2Ac(oyl-L-Ala-D-isoglutaminyl-L-Lys-D-Ala-D-Ala)-di-trans,octa-cis-undecaprenyl diphosphate + phosphate + H(+)</text>
        <dbReference type="Rhea" id="RHEA:57932"/>
        <dbReference type="ChEBI" id="CHEBI:15378"/>
        <dbReference type="ChEBI" id="CHEBI:28938"/>
        <dbReference type="ChEBI" id="CHEBI:43474"/>
        <dbReference type="ChEBI" id="CHEBI:62233"/>
        <dbReference type="ChEBI" id="CHEBI:143132"/>
    </reaction>
</comment>
<dbReference type="SUPFAM" id="SSF53623">
    <property type="entry name" value="MurD-like peptide ligases, catalytic domain"/>
    <property type="match status" value="1"/>
</dbReference>
<keyword evidence="1" id="KW-0067">ATP-binding</keyword>
<dbReference type="HAMAP" id="MF_02214">
    <property type="entry name" value="Lipid_II_synth_MurT"/>
    <property type="match status" value="1"/>
</dbReference>
<keyword evidence="1" id="KW-0133">Cell shape</keyword>
<proteinExistence type="inferred from homology"/>
<keyword evidence="4" id="KW-1185">Reference proteome</keyword>
<name>Q83MU4_TROWT</name>
<evidence type="ECO:0000256" key="1">
    <source>
        <dbReference type="HAMAP-Rule" id="MF_02214"/>
    </source>
</evidence>
<dbReference type="PANTHER" id="PTHR23135">
    <property type="entry name" value="MUR LIGASE FAMILY MEMBER"/>
    <property type="match status" value="1"/>
</dbReference>
<keyword evidence="1" id="KW-0573">Peptidoglycan synthesis</keyword>
<organism evidence="3 4">
    <name type="scientific">Tropheryma whipplei (strain Twist)</name>
    <name type="common">Whipple's bacillus</name>
    <dbReference type="NCBI Taxonomy" id="203267"/>
    <lineage>
        <taxon>Bacteria</taxon>
        <taxon>Bacillati</taxon>
        <taxon>Actinomycetota</taxon>
        <taxon>Actinomycetes</taxon>
        <taxon>Micrococcales</taxon>
        <taxon>Tropherymataceae</taxon>
        <taxon>Tropheryma</taxon>
    </lineage>
</organism>
<dbReference type="Proteomes" id="UP000002200">
    <property type="component" value="Chromosome"/>
</dbReference>
<dbReference type="GO" id="GO:0140282">
    <property type="term" value="F:carbon-nitrogen ligase activity on lipid II"/>
    <property type="evidence" value="ECO:0007669"/>
    <property type="project" value="UniProtKB-UniRule"/>
</dbReference>
<dbReference type="InterPro" id="IPR043703">
    <property type="entry name" value="Lipid_II_synth_MurT"/>
</dbReference>
<dbReference type="InterPro" id="IPR036565">
    <property type="entry name" value="Mur-like_cat_sf"/>
</dbReference>
<dbReference type="HOGENOM" id="CLU_041534_0_0_11"/>
<comment type="subunit">
    <text evidence="1">Forms a heterodimer with GatD.</text>
</comment>
<keyword evidence="1" id="KW-0436">Ligase</keyword>
<keyword evidence="1" id="KW-0547">Nucleotide-binding</keyword>
<dbReference type="AlphaFoldDB" id="Q83MU4"/>
<dbReference type="OrthoDB" id="9803907at2"/>
<comment type="catalytic activity">
    <reaction evidence="1">
        <text>beta-D-GlcNAc-(1-&gt;4)-Mur2Ac(oyl-L-Ala-gamma-D-Glu-L-Lys-D-Ala-D-Ala)-di-trans,octa-cis-undecaprenyl diphosphate + ATP = beta-D-GlcNAc-(1-&gt;4)-Mur2Ac(oyl-L-Ala-gamma-D-O-P-Glu-L-Lys-D-Ala-D-Ala)-di-trans,octa-cis-undecaprenyl diphosphate + ADP</text>
        <dbReference type="Rhea" id="RHEA:59488"/>
        <dbReference type="ChEBI" id="CHEBI:30616"/>
        <dbReference type="ChEBI" id="CHEBI:60033"/>
        <dbReference type="ChEBI" id="CHEBI:143132"/>
        <dbReference type="ChEBI" id="CHEBI:456216"/>
    </reaction>
</comment>
<evidence type="ECO:0000313" key="3">
    <source>
        <dbReference type="EMBL" id="AAO44595.1"/>
    </source>
</evidence>
<accession>Q83MU4</accession>
<feature type="domain" description="Mur ligase central" evidence="2">
    <location>
        <begin position="52"/>
        <end position="262"/>
    </location>
</feature>
<dbReference type="GO" id="GO:0005524">
    <property type="term" value="F:ATP binding"/>
    <property type="evidence" value="ECO:0007669"/>
    <property type="project" value="UniProtKB-UniRule"/>
</dbReference>
<dbReference type="GO" id="GO:0008360">
    <property type="term" value="P:regulation of cell shape"/>
    <property type="evidence" value="ECO:0007669"/>
    <property type="project" value="UniProtKB-KW"/>
</dbReference>
<dbReference type="Gene3D" id="3.40.1190.10">
    <property type="entry name" value="Mur-like, catalytic domain"/>
    <property type="match status" value="1"/>
</dbReference>
<dbReference type="GO" id="GO:0016881">
    <property type="term" value="F:acid-amino acid ligase activity"/>
    <property type="evidence" value="ECO:0007669"/>
    <property type="project" value="InterPro"/>
</dbReference>